<name>A0ACD5DFF7_9LACO</name>
<accession>A0ACD5DFF7</accession>
<evidence type="ECO:0000313" key="1">
    <source>
        <dbReference type="EMBL" id="XFD40122.1"/>
    </source>
</evidence>
<sequence length="392" mass="42707">MKSFNFRFFILVLISFTLGCGEFLVSGILNDLASSFNHSLASVGLLVTIFALVYAICTPLITLFVGRFRYYQTFKILMVVYIIGLVLSALASTYWMMVLARIVTAAVSGSLLSVALTFGNAIAPPEKRGFTIAWIFSGFSIASVVGLPVGTYVAHIAGWQSSFWVVAILSIITFGLSLLSLPSDLKADYDEQQDSPLVLLKDPLIWLGVLVPLFWSAGINTFHTYIAPIITDVLHFGPVMLSTILAVIGIISIFSSQMSGILANHHGLRKMPIIFVVEIVLFLVIGFAYQNVALALTLIFLMESMFNFLGSSITIHFLDVAEKFYPQSVVFASSLNPVFFNLGISLGSASGSAIISGPGLRYINYGSIGFIIISLGILLLLNRQIVVRKLDK</sequence>
<evidence type="ECO:0000313" key="2">
    <source>
        <dbReference type="Proteomes" id="UP001149860"/>
    </source>
</evidence>
<gene>
    <name evidence="1" type="ORF">O0236_002075</name>
</gene>
<dbReference type="Proteomes" id="UP001149860">
    <property type="component" value="Chromosome"/>
</dbReference>
<proteinExistence type="predicted"/>
<organism evidence="1 2">
    <name type="scientific">Lentilactobacillus terminaliae</name>
    <dbReference type="NCBI Taxonomy" id="3003483"/>
    <lineage>
        <taxon>Bacteria</taxon>
        <taxon>Bacillati</taxon>
        <taxon>Bacillota</taxon>
        <taxon>Bacilli</taxon>
        <taxon>Lactobacillales</taxon>
        <taxon>Lactobacillaceae</taxon>
        <taxon>Lentilactobacillus</taxon>
    </lineage>
</organism>
<keyword evidence="2" id="KW-1185">Reference proteome</keyword>
<dbReference type="EMBL" id="CP168151">
    <property type="protein sequence ID" value="XFD40122.1"/>
    <property type="molecule type" value="Genomic_DNA"/>
</dbReference>
<reference evidence="1" key="1">
    <citation type="submission" date="2024-08" db="EMBL/GenBank/DDBJ databases">
        <title>Lentilactobacillus sp. nov., isolated from tree bark.</title>
        <authorList>
            <person name="Phuengjayaem S."/>
            <person name="Tanasupawat S."/>
        </authorList>
    </citation>
    <scope>NUCLEOTIDE SEQUENCE</scope>
    <source>
        <strain evidence="1">SPB1-3</strain>
    </source>
</reference>
<protein>
    <submittedName>
        <fullName evidence="1">MFS transporter</fullName>
    </submittedName>
</protein>